<protein>
    <submittedName>
        <fullName evidence="2">Uncharacterized protein</fullName>
    </submittedName>
</protein>
<dbReference type="EMBL" id="LBOZ01000004">
    <property type="protein sequence ID" value="KKP47481.1"/>
    <property type="molecule type" value="Genomic_DNA"/>
</dbReference>
<keyword evidence="1" id="KW-0472">Membrane</keyword>
<feature type="transmembrane region" description="Helical" evidence="1">
    <location>
        <begin position="7"/>
        <end position="28"/>
    </location>
</feature>
<organism evidence="2 3">
    <name type="scientific">Candidatus Woesebacteria bacterium GW2011_GWA2_33_28</name>
    <dbReference type="NCBI Taxonomy" id="1618561"/>
    <lineage>
        <taxon>Bacteria</taxon>
        <taxon>Candidatus Woeseibacteriota</taxon>
    </lineage>
</organism>
<gene>
    <name evidence="2" type="ORF">UR38_C0004G0024</name>
</gene>
<dbReference type="AlphaFoldDB" id="A0A0G0A845"/>
<sequence>MDRFFSILGKIFIILVVLGAMAYGGYYFGTQTKNITKPEAINTEASILPSLLPIPYSLITINGGVAKSAGLSFDQYTIKASDEWKITKENQTAMDEKLILSKDGYSISIFQAATGGALCLYTGDPDFEGPSSRFTFFKELTTLDNRMMRRSGEQNGVAFTICQKGQDGSYQQPTNYGHISIKLPNGWTKETLDEIDTIIVSLKKV</sequence>
<comment type="caution">
    <text evidence="2">The sequence shown here is derived from an EMBL/GenBank/DDBJ whole genome shotgun (WGS) entry which is preliminary data.</text>
</comment>
<evidence type="ECO:0000313" key="2">
    <source>
        <dbReference type="EMBL" id="KKP47481.1"/>
    </source>
</evidence>
<evidence type="ECO:0000256" key="1">
    <source>
        <dbReference type="SAM" id="Phobius"/>
    </source>
</evidence>
<evidence type="ECO:0000313" key="3">
    <source>
        <dbReference type="Proteomes" id="UP000033995"/>
    </source>
</evidence>
<accession>A0A0G0A845</accession>
<reference evidence="2 3" key="1">
    <citation type="journal article" date="2015" name="Nature">
        <title>rRNA introns, odd ribosomes, and small enigmatic genomes across a large radiation of phyla.</title>
        <authorList>
            <person name="Brown C.T."/>
            <person name="Hug L.A."/>
            <person name="Thomas B.C."/>
            <person name="Sharon I."/>
            <person name="Castelle C.J."/>
            <person name="Singh A."/>
            <person name="Wilkins M.J."/>
            <person name="Williams K.H."/>
            <person name="Banfield J.F."/>
        </authorList>
    </citation>
    <scope>NUCLEOTIDE SEQUENCE [LARGE SCALE GENOMIC DNA]</scope>
</reference>
<keyword evidence="1" id="KW-1133">Transmembrane helix</keyword>
<name>A0A0G0A845_9BACT</name>
<proteinExistence type="predicted"/>
<dbReference type="Proteomes" id="UP000033995">
    <property type="component" value="Unassembled WGS sequence"/>
</dbReference>
<keyword evidence="1" id="KW-0812">Transmembrane</keyword>